<keyword evidence="2" id="KW-1185">Reference proteome</keyword>
<accession>A0ABR2HU99</accession>
<name>A0ABR2HU99_9EUKA</name>
<dbReference type="Proteomes" id="UP001470230">
    <property type="component" value="Unassembled WGS sequence"/>
</dbReference>
<evidence type="ECO:0000313" key="1">
    <source>
        <dbReference type="EMBL" id="KAK8852691.1"/>
    </source>
</evidence>
<protein>
    <submittedName>
        <fullName evidence="1">Uncharacterized protein</fullName>
    </submittedName>
</protein>
<reference evidence="1 2" key="1">
    <citation type="submission" date="2024-04" db="EMBL/GenBank/DDBJ databases">
        <title>Tritrichomonas musculus Genome.</title>
        <authorList>
            <person name="Alves-Ferreira E."/>
            <person name="Grigg M."/>
            <person name="Lorenzi H."/>
            <person name="Galac M."/>
        </authorList>
    </citation>
    <scope>NUCLEOTIDE SEQUENCE [LARGE SCALE GENOMIC DNA]</scope>
    <source>
        <strain evidence="1 2">EAF2021</strain>
    </source>
</reference>
<dbReference type="EMBL" id="JAPFFF010000023">
    <property type="protein sequence ID" value="KAK8852691.1"/>
    <property type="molecule type" value="Genomic_DNA"/>
</dbReference>
<organism evidence="1 2">
    <name type="scientific">Tritrichomonas musculus</name>
    <dbReference type="NCBI Taxonomy" id="1915356"/>
    <lineage>
        <taxon>Eukaryota</taxon>
        <taxon>Metamonada</taxon>
        <taxon>Parabasalia</taxon>
        <taxon>Tritrichomonadida</taxon>
        <taxon>Tritrichomonadidae</taxon>
        <taxon>Tritrichomonas</taxon>
    </lineage>
</organism>
<evidence type="ECO:0000313" key="2">
    <source>
        <dbReference type="Proteomes" id="UP001470230"/>
    </source>
</evidence>
<gene>
    <name evidence="1" type="ORF">M9Y10_017680</name>
</gene>
<comment type="caution">
    <text evidence="1">The sequence shown here is derived from an EMBL/GenBank/DDBJ whole genome shotgun (WGS) entry which is preliminary data.</text>
</comment>
<proteinExistence type="predicted"/>
<sequence>MSHQEKVLSDVPKSGEFSPALKGMAISLMDKILSYRTIPKINNIVDGTPFNDIKENLLYNHYENIEAWKNSFSTALTEISNKDSSPTVSAILEEYELTFNKQYEEINMLSHYQFKDYYDSIANDISQLKNSVHP</sequence>